<sequence length="1820" mass="207194">MAANVCQYWSIDSDGNPIEPGLCPNWDVTNAICTFTEKKTNADGDEVTDSEGNPVEVKDSEGNLIRASFYPHCNLVGTQAQCNQYAGTGTQKRCIVPDHSRHVVNRRTGKKWATKSVIEEGKVTTPADYSAITEYNDGRCDGFGTATKCTAYSSYIMGFSSLQPDDKDGTKKADEDGVFTTISGFDVRLPLSHEVYNKRADLGRCYWWQADNEDFTAESSLDSPNFGKVNTVTFRCTNPDEIVQNYSGDVGNGFKWDFDLHMNRSPCNGAKPECPRYTSGICWQYCIDEKMRLGDKVLAEQVLELRYHIRKEKWEEQKFKDSFIEPYLYAWDGTVSVQSDDKYLIPAHRTYINDFDTFEIKHDKAMLTEGTVADDYRKKYPDLVRELKDIVLAPIIRNRFDNKDIHGEDLKDIDGESLNIFESSDIDHNSVLIFGDMFWHNSETYAFNIDDPELNFPSHVAERLKEHMNMSEIEAKLELSSGAVFDEFYDELECILDFIIDAMPDKMPASEFGSDQNMFYIDAPSRWGDNNIFVFNKGSGRWEFDKIYFKKIYVGGIIGQTGFSLSGDGEIDYLPDYGSDFSAYLNDNGSVSFSFFPLINEERGDYGQYLSYYMYLDGVRDRLSANPSIIPDNKTYELTYRLYKVTVGSDIELDIKNTKFFGNAGYALVVIPDEVDETKVLSYVIKPWEVEGKLEIVHVDDDGNETGREEMIIYESCNDRMEVNQFIIRPKDINNFNSFCKNDYLSIKELVTYERRTLENPLGGEEELESFIDEDDSVSYRENFVINATDNLYTIRKFGYEPLMVSIVFRGITGRIKGHVKTKLITWIRQPFCRDVEIKYAWNASYEYATLLPEYNCYIREGEQAGKRVDPDPVYKGYTPPCGDHDLSFNTGLGPMWYPYVDCNSYDRYNITGNLSEWDIRIMEVFWEDWSDPPHGSHDIRMLGPADSFGETCDSHASLWNCLCDWSYCNSTKKTENLFTGYGRYRGGVTGLDKVKMLQNSGASPKFGNTYRDFMRSYRSMDNIDYYVVQGTSFIRKRKWVPINEFYASASITNPTSSYPYLMYCSNDFYDDTSSFMHQFGFLTVNDTIEGVQISESMEMAALVAMRYDFDEVFRTHSSLAGLYYPFPKDPYYRLINSVLVPIITWYTYKDYPEGDLSKSIQWAWQELWGELERYDLNTSDRTCASYTYIGDHPTIDNSTLMEEKLVTPQRKSGDDIIGRHIYFNVEHPDYKYDYMLGEHRLVCDEGDQVLWLTAPVEEGIGNYGDDPIWSIKLNSGPKRCFDLDGVWADGIGCNKTLYDTCTTSPWVTEVTLFDTGFTSTTPDADRTITTYDSIGDEVLEYYQRGLDVTIRSGMLKYLPRSAVLLNSEDYEIKLDKLADCMTAGEKENNNWASLEDLTEFYPAEYNLNLKYCDGSNELNIDMKLANDMSIGAVSIDFGLGAEEVEGGTPNTAESIFLGDLYHLPGVTIYKSGMFLSGSKDTLRSVRGFYDIAFNVNDIKSPYQYLRIKIRLKATTEEINAKGNLSNYYNKSGVLNQVHIQNVYVYYNRFEDSTEDITTWERKYNISVGKHGDFPPHGADSTGSLLYVIPKDRSTVYQYDSIGGVVGMPSSAGNIKTMNKSRGRILFETHSDKEAMSIGVGGGLSWLYKAEEEQKNIYDAIINEGETSFSLTSVAPPSLDSKLLEIGITFPAWGCSFHNSVVRPLKSVDKQGTYSPCGHLFIADYKNIEQISNCGKHGSIFWRSTENVFEYVFQHKCTGTLNWSIDVFTAWENGMGAVLTNPMGYIGPELARNEEVANRINASEYGSVTMQLAGSVASLN</sequence>
<name>A0A0F9SV92_9ZZZZ</name>
<dbReference type="EMBL" id="LAZR01000497">
    <property type="protein sequence ID" value="KKN66552.1"/>
    <property type="molecule type" value="Genomic_DNA"/>
</dbReference>
<reference evidence="1" key="1">
    <citation type="journal article" date="2015" name="Nature">
        <title>Complex archaea that bridge the gap between prokaryotes and eukaryotes.</title>
        <authorList>
            <person name="Spang A."/>
            <person name="Saw J.H."/>
            <person name="Jorgensen S.L."/>
            <person name="Zaremba-Niedzwiedzka K."/>
            <person name="Martijn J."/>
            <person name="Lind A.E."/>
            <person name="van Eijk R."/>
            <person name="Schleper C."/>
            <person name="Guy L."/>
            <person name="Ettema T.J."/>
        </authorList>
    </citation>
    <scope>NUCLEOTIDE SEQUENCE</scope>
</reference>
<protein>
    <submittedName>
        <fullName evidence="1">Uncharacterized protein</fullName>
    </submittedName>
</protein>
<comment type="caution">
    <text evidence="1">The sequence shown here is derived from an EMBL/GenBank/DDBJ whole genome shotgun (WGS) entry which is preliminary data.</text>
</comment>
<proteinExistence type="predicted"/>
<accession>A0A0F9SV92</accession>
<evidence type="ECO:0000313" key="1">
    <source>
        <dbReference type="EMBL" id="KKN66552.1"/>
    </source>
</evidence>
<gene>
    <name evidence="1" type="ORF">LCGC14_0470210</name>
</gene>
<organism evidence="1">
    <name type="scientific">marine sediment metagenome</name>
    <dbReference type="NCBI Taxonomy" id="412755"/>
    <lineage>
        <taxon>unclassified sequences</taxon>
        <taxon>metagenomes</taxon>
        <taxon>ecological metagenomes</taxon>
    </lineage>
</organism>